<dbReference type="PANTHER" id="PTHR33840:SF2">
    <property type="entry name" value="TLE1 PHOSPHOLIPASE DOMAIN-CONTAINING PROTEIN"/>
    <property type="match status" value="1"/>
</dbReference>
<feature type="region of interest" description="Disordered" evidence="1">
    <location>
        <begin position="286"/>
        <end position="322"/>
    </location>
</feature>
<name>A0A5C3QRP0_9AGAR</name>
<dbReference type="EMBL" id="ML178819">
    <property type="protein sequence ID" value="TFL04217.1"/>
    <property type="molecule type" value="Genomic_DNA"/>
</dbReference>
<dbReference type="InterPro" id="IPR029058">
    <property type="entry name" value="AB_hydrolase_fold"/>
</dbReference>
<keyword evidence="4" id="KW-1185">Reference proteome</keyword>
<feature type="compositionally biased region" description="Polar residues" evidence="1">
    <location>
        <begin position="1"/>
        <end position="17"/>
    </location>
</feature>
<reference evidence="3 4" key="1">
    <citation type="journal article" date="2019" name="Nat. Ecol. Evol.">
        <title>Megaphylogeny resolves global patterns of mushroom evolution.</title>
        <authorList>
            <person name="Varga T."/>
            <person name="Krizsan K."/>
            <person name="Foldi C."/>
            <person name="Dima B."/>
            <person name="Sanchez-Garcia M."/>
            <person name="Sanchez-Ramirez S."/>
            <person name="Szollosi G.J."/>
            <person name="Szarkandi J.G."/>
            <person name="Papp V."/>
            <person name="Albert L."/>
            <person name="Andreopoulos W."/>
            <person name="Angelini C."/>
            <person name="Antonin V."/>
            <person name="Barry K.W."/>
            <person name="Bougher N.L."/>
            <person name="Buchanan P."/>
            <person name="Buyck B."/>
            <person name="Bense V."/>
            <person name="Catcheside P."/>
            <person name="Chovatia M."/>
            <person name="Cooper J."/>
            <person name="Damon W."/>
            <person name="Desjardin D."/>
            <person name="Finy P."/>
            <person name="Geml J."/>
            <person name="Haridas S."/>
            <person name="Hughes K."/>
            <person name="Justo A."/>
            <person name="Karasinski D."/>
            <person name="Kautmanova I."/>
            <person name="Kiss B."/>
            <person name="Kocsube S."/>
            <person name="Kotiranta H."/>
            <person name="LaButti K.M."/>
            <person name="Lechner B.E."/>
            <person name="Liimatainen K."/>
            <person name="Lipzen A."/>
            <person name="Lukacs Z."/>
            <person name="Mihaltcheva S."/>
            <person name="Morgado L.N."/>
            <person name="Niskanen T."/>
            <person name="Noordeloos M.E."/>
            <person name="Ohm R.A."/>
            <person name="Ortiz-Santana B."/>
            <person name="Ovrebo C."/>
            <person name="Racz N."/>
            <person name="Riley R."/>
            <person name="Savchenko A."/>
            <person name="Shiryaev A."/>
            <person name="Soop K."/>
            <person name="Spirin V."/>
            <person name="Szebenyi C."/>
            <person name="Tomsovsky M."/>
            <person name="Tulloss R.E."/>
            <person name="Uehling J."/>
            <person name="Grigoriev I.V."/>
            <person name="Vagvolgyi C."/>
            <person name="Papp T."/>
            <person name="Martin F.M."/>
            <person name="Miettinen O."/>
            <person name="Hibbett D.S."/>
            <person name="Nagy L.G."/>
        </authorList>
    </citation>
    <scope>NUCLEOTIDE SEQUENCE [LARGE SCALE GENOMIC DNA]</scope>
    <source>
        <strain evidence="3 4">CBS 309.79</strain>
    </source>
</reference>
<organism evidence="3 4">
    <name type="scientific">Pterulicium gracile</name>
    <dbReference type="NCBI Taxonomy" id="1884261"/>
    <lineage>
        <taxon>Eukaryota</taxon>
        <taxon>Fungi</taxon>
        <taxon>Dikarya</taxon>
        <taxon>Basidiomycota</taxon>
        <taxon>Agaricomycotina</taxon>
        <taxon>Agaricomycetes</taxon>
        <taxon>Agaricomycetidae</taxon>
        <taxon>Agaricales</taxon>
        <taxon>Pleurotineae</taxon>
        <taxon>Pterulaceae</taxon>
        <taxon>Pterulicium</taxon>
    </lineage>
</organism>
<feature type="region of interest" description="Disordered" evidence="1">
    <location>
        <begin position="1"/>
        <end position="44"/>
    </location>
</feature>
<evidence type="ECO:0000259" key="2">
    <source>
        <dbReference type="Pfam" id="PF09994"/>
    </source>
</evidence>
<dbReference type="SUPFAM" id="SSF53474">
    <property type="entry name" value="alpha/beta-Hydrolases"/>
    <property type="match status" value="1"/>
</dbReference>
<feature type="domain" description="T6SS Phospholipase effector Tle1-like catalytic" evidence="2">
    <location>
        <begin position="49"/>
        <end position="405"/>
    </location>
</feature>
<feature type="region of interest" description="Disordered" evidence="1">
    <location>
        <begin position="435"/>
        <end position="455"/>
    </location>
</feature>
<dbReference type="PANTHER" id="PTHR33840">
    <property type="match status" value="1"/>
</dbReference>
<dbReference type="AlphaFoldDB" id="A0A5C3QRP0"/>
<evidence type="ECO:0000313" key="3">
    <source>
        <dbReference type="EMBL" id="TFL04217.1"/>
    </source>
</evidence>
<feature type="compositionally biased region" description="Polar residues" evidence="1">
    <location>
        <begin position="301"/>
        <end position="317"/>
    </location>
</feature>
<evidence type="ECO:0000256" key="1">
    <source>
        <dbReference type="SAM" id="MobiDB-lite"/>
    </source>
</evidence>
<sequence>MDSSVQPSQEPVTSSPVQERGNGPPPVHPSRPSRHAYTSGSVPPKHNNRTLIICFDGTGDAYDADNSNVVKFCELLKKDDGEQQLVYYQSGIGTYTIPNYMTPVISGVSKVLDQMIAWNLDTHVQNGYEFLMQTYRPNDNICIFGFSRGAYAARSLAGMLHKVGLLPPHNFQQVPFAYRMFARDDPVGWAQSMAFRRAFCREVEIEFMGVWDTVSSVGIIPRKLPFTTSNTLVRTFRHALALDERRAKFKANTWNRPTEIDTKMATPPPTRAGTFSHLQRTWGKGKKPAAAKSSLPALFRNPSNGESTVRTSESSTADEMHKEDPTHQAIPDMFEQFFDGTSDHGDMDVQHLLEQVFSQSGKHDKDTDIEEVWFAGTHCDVGGGSVKNETPHSLARISLRWMIRECFKTNSGIMFDADRLRGIGLDPDALYPNVAPRPQADLPDKHASLRSKPQSRSTWTASLFRSSRRLEIPSTPSTPESTCVHDRYYGDLLVGTEEGEDLLDCLEPAYDQLELRKGWWILELLPLTFKVQLLNNEWKEWRGLNFGRPREVPIEAQKKLGIKVHRTVKMRMDAAPSPGSSKRYVPRVQFHVEPTWVD</sequence>
<accession>A0A5C3QRP0</accession>
<gene>
    <name evidence="3" type="ORF">BDV98DRAFT_654630</name>
</gene>
<protein>
    <recommendedName>
        <fullName evidence="2">T6SS Phospholipase effector Tle1-like catalytic domain-containing protein</fullName>
    </recommendedName>
</protein>
<evidence type="ECO:0000313" key="4">
    <source>
        <dbReference type="Proteomes" id="UP000305067"/>
    </source>
</evidence>
<dbReference type="OrthoDB" id="3162439at2759"/>
<dbReference type="Proteomes" id="UP000305067">
    <property type="component" value="Unassembled WGS sequence"/>
</dbReference>
<dbReference type="STRING" id="1884261.A0A5C3QRP0"/>
<dbReference type="InterPro" id="IPR018712">
    <property type="entry name" value="Tle1-like_cat"/>
</dbReference>
<proteinExistence type="predicted"/>
<dbReference type="Pfam" id="PF09994">
    <property type="entry name" value="T6SS_Tle1-like_cat"/>
    <property type="match status" value="1"/>
</dbReference>